<sequence>MSAAVPGDEPRPDAAPPGNPWRTLGKRPVYENPWIRVREDDVVRPDGQRGIYGVVEFKNRAVGVLPVEDDGSVWLVGQHRYPQDAYSWEMPEGGCPADESPEETAIRELKEETGITAGRLELISTSHLSNSVSDEVAYIYRATGLTQGESEPEGSEQLVVRRVAWDETWRMLREGEITDAMSVIAILHEAVRRLGGKA</sequence>
<keyword evidence="12" id="KW-1185">Reference proteome</keyword>
<evidence type="ECO:0000256" key="1">
    <source>
        <dbReference type="ARBA" id="ARBA00000847"/>
    </source>
</evidence>
<evidence type="ECO:0000256" key="5">
    <source>
        <dbReference type="ARBA" id="ARBA00022801"/>
    </source>
</evidence>
<dbReference type="Proteomes" id="UP001216907">
    <property type="component" value="Unassembled WGS sequence"/>
</dbReference>
<dbReference type="SUPFAM" id="SSF55811">
    <property type="entry name" value="Nudix"/>
    <property type="match status" value="1"/>
</dbReference>
<evidence type="ECO:0000256" key="9">
    <source>
        <dbReference type="SAM" id="MobiDB-lite"/>
    </source>
</evidence>
<dbReference type="GO" id="GO:0016787">
    <property type="term" value="F:hydrolase activity"/>
    <property type="evidence" value="ECO:0007669"/>
    <property type="project" value="UniProtKB-KW"/>
</dbReference>
<dbReference type="CDD" id="cd24161">
    <property type="entry name" value="NUDIX_ADPRase_Ndx2"/>
    <property type="match status" value="1"/>
</dbReference>
<dbReference type="Pfam" id="PF00293">
    <property type="entry name" value="NUDIX"/>
    <property type="match status" value="1"/>
</dbReference>
<evidence type="ECO:0000256" key="7">
    <source>
        <dbReference type="ARBA" id="ARBA00032272"/>
    </source>
</evidence>
<keyword evidence="5 8" id="KW-0378">Hydrolase</keyword>
<dbReference type="InterPro" id="IPR015797">
    <property type="entry name" value="NUDIX_hydrolase-like_dom_sf"/>
</dbReference>
<feature type="domain" description="Nudix hydrolase" evidence="10">
    <location>
        <begin position="57"/>
        <end position="185"/>
    </location>
</feature>
<comment type="caution">
    <text evidence="11">The sequence shown here is derived from an EMBL/GenBank/DDBJ whole genome shotgun (WGS) entry which is preliminary data.</text>
</comment>
<protein>
    <recommendedName>
        <fullName evidence="4">GDP-mannose pyrophosphatase</fullName>
    </recommendedName>
    <alternativeName>
        <fullName evidence="6">GDP-mannose hydrolase</fullName>
    </alternativeName>
    <alternativeName>
        <fullName evidence="7">GDPMK</fullName>
    </alternativeName>
</protein>
<evidence type="ECO:0000256" key="6">
    <source>
        <dbReference type="ARBA" id="ARBA00032162"/>
    </source>
</evidence>
<comment type="cofactor">
    <cofactor evidence="2">
        <name>Mg(2+)</name>
        <dbReference type="ChEBI" id="CHEBI:18420"/>
    </cofactor>
</comment>
<evidence type="ECO:0000256" key="2">
    <source>
        <dbReference type="ARBA" id="ARBA00001946"/>
    </source>
</evidence>
<dbReference type="PROSITE" id="PS00893">
    <property type="entry name" value="NUDIX_BOX"/>
    <property type="match status" value="1"/>
</dbReference>
<dbReference type="EMBL" id="JARRAG010000002">
    <property type="protein sequence ID" value="MDG3006317.1"/>
    <property type="molecule type" value="Genomic_DNA"/>
</dbReference>
<accession>A0ABT6FFL1</accession>
<reference evidence="11 12" key="1">
    <citation type="submission" date="2023-03" db="EMBL/GenBank/DDBJ databases">
        <title>Paludisphaera mucosa sp. nov. a novel planctomycete from northern fen.</title>
        <authorList>
            <person name="Ivanova A."/>
        </authorList>
    </citation>
    <scope>NUCLEOTIDE SEQUENCE [LARGE SCALE GENOMIC DNA]</scope>
    <source>
        <strain evidence="11 12">Pla2</strain>
    </source>
</reference>
<dbReference type="PROSITE" id="PS51462">
    <property type="entry name" value="NUDIX"/>
    <property type="match status" value="1"/>
</dbReference>
<evidence type="ECO:0000256" key="8">
    <source>
        <dbReference type="RuleBase" id="RU003476"/>
    </source>
</evidence>
<comment type="catalytic activity">
    <reaction evidence="1">
        <text>GDP-alpha-D-mannose + H2O = alpha-D-mannose 1-phosphate + GMP + 2 H(+)</text>
        <dbReference type="Rhea" id="RHEA:27978"/>
        <dbReference type="ChEBI" id="CHEBI:15377"/>
        <dbReference type="ChEBI" id="CHEBI:15378"/>
        <dbReference type="ChEBI" id="CHEBI:57527"/>
        <dbReference type="ChEBI" id="CHEBI:58115"/>
        <dbReference type="ChEBI" id="CHEBI:58409"/>
    </reaction>
</comment>
<comment type="similarity">
    <text evidence="3">Belongs to the Nudix hydrolase family. NudK subfamily.</text>
</comment>
<organism evidence="11 12">
    <name type="scientific">Paludisphaera mucosa</name>
    <dbReference type="NCBI Taxonomy" id="3030827"/>
    <lineage>
        <taxon>Bacteria</taxon>
        <taxon>Pseudomonadati</taxon>
        <taxon>Planctomycetota</taxon>
        <taxon>Planctomycetia</taxon>
        <taxon>Isosphaerales</taxon>
        <taxon>Isosphaeraceae</taxon>
        <taxon>Paludisphaera</taxon>
    </lineage>
</organism>
<evidence type="ECO:0000313" key="11">
    <source>
        <dbReference type="EMBL" id="MDG3006317.1"/>
    </source>
</evidence>
<evidence type="ECO:0000313" key="12">
    <source>
        <dbReference type="Proteomes" id="UP001216907"/>
    </source>
</evidence>
<name>A0ABT6FFL1_9BACT</name>
<proteinExistence type="inferred from homology"/>
<dbReference type="InterPro" id="IPR020084">
    <property type="entry name" value="NUDIX_hydrolase_CS"/>
</dbReference>
<evidence type="ECO:0000256" key="4">
    <source>
        <dbReference type="ARBA" id="ARBA00016377"/>
    </source>
</evidence>
<dbReference type="InterPro" id="IPR000086">
    <property type="entry name" value="NUDIX_hydrolase_dom"/>
</dbReference>
<dbReference type="InterPro" id="IPR020476">
    <property type="entry name" value="Nudix_hydrolase"/>
</dbReference>
<evidence type="ECO:0000259" key="10">
    <source>
        <dbReference type="PROSITE" id="PS51462"/>
    </source>
</evidence>
<dbReference type="PANTHER" id="PTHR11839">
    <property type="entry name" value="UDP/ADP-SUGAR PYROPHOSPHATASE"/>
    <property type="match status" value="1"/>
</dbReference>
<dbReference type="Gene3D" id="3.90.79.10">
    <property type="entry name" value="Nucleoside Triphosphate Pyrophosphohydrolase"/>
    <property type="match status" value="1"/>
</dbReference>
<dbReference type="RefSeq" id="WP_277862617.1">
    <property type="nucleotide sequence ID" value="NZ_JARRAG010000002.1"/>
</dbReference>
<gene>
    <name evidence="11" type="ORF">PZE19_21310</name>
</gene>
<feature type="region of interest" description="Disordered" evidence="9">
    <location>
        <begin position="1"/>
        <end position="25"/>
    </location>
</feature>
<dbReference type="PANTHER" id="PTHR11839:SF18">
    <property type="entry name" value="NUDIX HYDROLASE DOMAIN-CONTAINING PROTEIN"/>
    <property type="match status" value="1"/>
</dbReference>
<evidence type="ECO:0000256" key="3">
    <source>
        <dbReference type="ARBA" id="ARBA00007275"/>
    </source>
</evidence>
<dbReference type="PRINTS" id="PR00502">
    <property type="entry name" value="NUDIXFAMILY"/>
</dbReference>